<evidence type="ECO:0000313" key="3">
    <source>
        <dbReference type="Proteomes" id="UP001519309"/>
    </source>
</evidence>
<name>A0ABS4M0Y9_9ACTN</name>
<dbReference type="RefSeq" id="WP_159399874.1">
    <property type="nucleotide sequence ID" value="NZ_CP016279.1"/>
</dbReference>
<organism evidence="2 3">
    <name type="scientific">Streptomyces griseochromogenes</name>
    <dbReference type="NCBI Taxonomy" id="68214"/>
    <lineage>
        <taxon>Bacteria</taxon>
        <taxon>Bacillati</taxon>
        <taxon>Actinomycetota</taxon>
        <taxon>Actinomycetes</taxon>
        <taxon>Kitasatosporales</taxon>
        <taxon>Streptomycetaceae</taxon>
        <taxon>Streptomyces</taxon>
    </lineage>
</organism>
<keyword evidence="1" id="KW-0812">Transmembrane</keyword>
<comment type="caution">
    <text evidence="2">The sequence shown here is derived from an EMBL/GenBank/DDBJ whole genome shotgun (WGS) entry which is preliminary data.</text>
</comment>
<dbReference type="EMBL" id="JAGGLP010000014">
    <property type="protein sequence ID" value="MBP2053056.1"/>
    <property type="molecule type" value="Genomic_DNA"/>
</dbReference>
<keyword evidence="3" id="KW-1185">Reference proteome</keyword>
<evidence type="ECO:0000256" key="1">
    <source>
        <dbReference type="SAM" id="Phobius"/>
    </source>
</evidence>
<gene>
    <name evidence="2" type="ORF">J2Z21_006047</name>
</gene>
<evidence type="ECO:0000313" key="2">
    <source>
        <dbReference type="EMBL" id="MBP2053056.1"/>
    </source>
</evidence>
<keyword evidence="1" id="KW-1133">Transmembrane helix</keyword>
<dbReference type="Proteomes" id="UP001519309">
    <property type="component" value="Unassembled WGS sequence"/>
</dbReference>
<dbReference type="Pfam" id="PF19564">
    <property type="entry name" value="DUF6086"/>
    <property type="match status" value="1"/>
</dbReference>
<accession>A0ABS4M0Y9</accession>
<sequence>MAAVGYEFTVRENDDEWVWAPGAMTGGLFMGAATALGSVLNMPTGLREVPFNWVKIDPGPYAAFVDTALEMRCERPHGELGSLLGGVVPLMIMLADNAGVRLTVDTEEKHSYVEWVRIQPFGERGRRKT</sequence>
<protein>
    <submittedName>
        <fullName evidence="2">Uncharacterized protein</fullName>
    </submittedName>
</protein>
<dbReference type="InterPro" id="IPR045732">
    <property type="entry name" value="DUF6086"/>
</dbReference>
<feature type="transmembrane region" description="Helical" evidence="1">
    <location>
        <begin position="17"/>
        <end position="40"/>
    </location>
</feature>
<proteinExistence type="predicted"/>
<keyword evidence="1" id="KW-0472">Membrane</keyword>
<reference evidence="2 3" key="1">
    <citation type="submission" date="2021-03" db="EMBL/GenBank/DDBJ databases">
        <title>Genomic Encyclopedia of Type Strains, Phase IV (KMG-IV): sequencing the most valuable type-strain genomes for metagenomic binning, comparative biology and taxonomic classification.</title>
        <authorList>
            <person name="Goeker M."/>
        </authorList>
    </citation>
    <scope>NUCLEOTIDE SEQUENCE [LARGE SCALE GENOMIC DNA]</scope>
    <source>
        <strain evidence="2 3">DSM 40499</strain>
    </source>
</reference>